<keyword evidence="2" id="KW-1185">Reference proteome</keyword>
<accession>A0A9N9D6G6</accession>
<comment type="caution">
    <text evidence="1">The sequence shown here is derived from an EMBL/GenBank/DDBJ whole genome shotgun (WGS) entry which is preliminary data.</text>
</comment>
<dbReference type="EMBL" id="CAJVPJ010002716">
    <property type="protein sequence ID" value="CAG8627803.1"/>
    <property type="molecule type" value="Genomic_DNA"/>
</dbReference>
<dbReference type="Proteomes" id="UP000789572">
    <property type="component" value="Unassembled WGS sequence"/>
</dbReference>
<evidence type="ECO:0000313" key="1">
    <source>
        <dbReference type="EMBL" id="CAG8627803.1"/>
    </source>
</evidence>
<dbReference type="AlphaFoldDB" id="A0A9N9D6G6"/>
<reference evidence="1" key="1">
    <citation type="submission" date="2021-06" db="EMBL/GenBank/DDBJ databases">
        <authorList>
            <person name="Kallberg Y."/>
            <person name="Tangrot J."/>
            <person name="Rosling A."/>
        </authorList>
    </citation>
    <scope>NUCLEOTIDE SEQUENCE</scope>
    <source>
        <strain evidence="1">IA702</strain>
    </source>
</reference>
<evidence type="ECO:0000313" key="2">
    <source>
        <dbReference type="Proteomes" id="UP000789572"/>
    </source>
</evidence>
<gene>
    <name evidence="1" type="ORF">POCULU_LOCUS8738</name>
</gene>
<name>A0A9N9D6G6_9GLOM</name>
<organism evidence="1 2">
    <name type="scientific">Paraglomus occultum</name>
    <dbReference type="NCBI Taxonomy" id="144539"/>
    <lineage>
        <taxon>Eukaryota</taxon>
        <taxon>Fungi</taxon>
        <taxon>Fungi incertae sedis</taxon>
        <taxon>Mucoromycota</taxon>
        <taxon>Glomeromycotina</taxon>
        <taxon>Glomeromycetes</taxon>
        <taxon>Paraglomerales</taxon>
        <taxon>Paraglomeraceae</taxon>
        <taxon>Paraglomus</taxon>
    </lineage>
</organism>
<protein>
    <submittedName>
        <fullName evidence="1">10489_t:CDS:1</fullName>
    </submittedName>
</protein>
<proteinExistence type="predicted"/>
<sequence>MLSVTDFLEQLTTASDKRRMNNPPTPLHLPVHELIAPSKRATRLLPIYEIWRRNYVASHKNGKPNYRRLSSLASRIWLDEGPAVRAYFVFLQQLMRRYLDIAHNRSG</sequence>